<dbReference type="CDD" id="cd02253">
    <property type="entry name" value="DmpA"/>
    <property type="match status" value="1"/>
</dbReference>
<dbReference type="eggNOG" id="COG3191">
    <property type="taxonomic scope" value="Bacteria"/>
</dbReference>
<dbReference type="Gene3D" id="3.60.70.12">
    <property type="entry name" value="L-amino peptidase D-ALA esterase/amidase"/>
    <property type="match status" value="1"/>
</dbReference>
<dbReference type="Pfam" id="PF03576">
    <property type="entry name" value="Peptidase_S58"/>
    <property type="match status" value="1"/>
</dbReference>
<dbReference type="InterPro" id="IPR005321">
    <property type="entry name" value="Peptidase_S58_DmpA"/>
</dbReference>
<dbReference type="InterPro" id="IPR016117">
    <property type="entry name" value="ArgJ-like_dom_sf"/>
</dbReference>
<proteinExistence type="inferred from homology"/>
<keyword evidence="2" id="KW-0645">Protease</keyword>
<dbReference type="AlphaFoldDB" id="V6IYG4"/>
<keyword evidence="2" id="KW-0031">Aminopeptidase</keyword>
<evidence type="ECO:0000313" key="2">
    <source>
        <dbReference type="EMBL" id="EST11761.1"/>
    </source>
</evidence>
<dbReference type="OrthoDB" id="9770388at2"/>
<dbReference type="Proteomes" id="UP000018296">
    <property type="component" value="Unassembled WGS sequence"/>
</dbReference>
<keyword evidence="3" id="KW-1185">Reference proteome</keyword>
<reference evidence="2 3" key="1">
    <citation type="journal article" date="2013" name="Genome Announc.">
        <title>Genome Sequence of Sporolactobacillus laevolacticus DSM442, an Efficient Polymer-Grade D-Lactate Producer from Agricultural Waste Cottonseed as a Nitrogen Source.</title>
        <authorList>
            <person name="Wang H."/>
            <person name="Wang L."/>
            <person name="Ju J."/>
            <person name="Yu B."/>
            <person name="Ma Y."/>
        </authorList>
    </citation>
    <scope>NUCLEOTIDE SEQUENCE [LARGE SCALE GENOMIC DNA]</scope>
    <source>
        <strain evidence="2 3">DSM 442</strain>
    </source>
</reference>
<dbReference type="GO" id="GO:0004177">
    <property type="term" value="F:aminopeptidase activity"/>
    <property type="evidence" value="ECO:0007669"/>
    <property type="project" value="UniProtKB-KW"/>
</dbReference>
<name>V6IYG4_9BACL</name>
<comment type="similarity">
    <text evidence="1">Belongs to the peptidase S58 family.</text>
</comment>
<dbReference type="PATRIC" id="fig|1395513.3.peg.2208"/>
<comment type="caution">
    <text evidence="2">The sequence shown here is derived from an EMBL/GenBank/DDBJ whole genome shotgun (WGS) entry which is preliminary data.</text>
</comment>
<dbReference type="PANTHER" id="PTHR36512">
    <property type="entry name" value="D-AMINOPEPTIDASE"/>
    <property type="match status" value="1"/>
</dbReference>
<dbReference type="PANTHER" id="PTHR36512:SF3">
    <property type="entry name" value="BLR5678 PROTEIN"/>
    <property type="match status" value="1"/>
</dbReference>
<gene>
    <name evidence="2" type="ORF">P343_10930</name>
</gene>
<sequence length="367" mass="39229">MGLIKPLYDDICDMPSGTNNLITDVPGVTVGHCTIRTETLKTGVTAILPQQDNLFLHKLPAAAHVINGFGKSTGLIQINELGSLETPIVLTNTFGVGTGFNALVKYMLNQNKDIGDTTGTVNPVVMECNDGRINDIRAMAITEDHVQRALTGTKTNFAEGAVGAGTGMCCYQLKGGVGSASRQIVVDDKTFMLGALVLSNFGSLPDLEFYGCRIGSKLATFAQSEKASEKGSIIVIIATDLPLDHRQLTRICKRASVGITRTGAFIGNGSGEIALAFSTANRIAHYSDRQLSTKTTISENQIDRLFRATVSVVKESVLSSLLHAETTIDHTGHSHQSFMDAVRDMQKAQPDPEVDVLLEHLGVGKAI</sequence>
<dbReference type="SUPFAM" id="SSF56266">
    <property type="entry name" value="DmpA/ArgJ-like"/>
    <property type="match status" value="1"/>
</dbReference>
<dbReference type="STRING" id="1395513.P343_10930"/>
<dbReference type="RefSeq" id="WP_023510434.1">
    <property type="nucleotide sequence ID" value="NZ_AWTC01000009.1"/>
</dbReference>
<accession>V6IYG4</accession>
<evidence type="ECO:0000256" key="1">
    <source>
        <dbReference type="ARBA" id="ARBA00007068"/>
    </source>
</evidence>
<protein>
    <submittedName>
        <fullName evidence="2">D-aminopeptidase</fullName>
    </submittedName>
</protein>
<keyword evidence="2" id="KW-0378">Hydrolase</keyword>
<organism evidence="2 3">
    <name type="scientific">Sporolactobacillus laevolacticus DSM 442</name>
    <dbReference type="NCBI Taxonomy" id="1395513"/>
    <lineage>
        <taxon>Bacteria</taxon>
        <taxon>Bacillati</taxon>
        <taxon>Bacillota</taxon>
        <taxon>Bacilli</taxon>
        <taxon>Bacillales</taxon>
        <taxon>Sporolactobacillaceae</taxon>
        <taxon>Sporolactobacillus</taxon>
    </lineage>
</organism>
<dbReference type="EMBL" id="AWTC01000009">
    <property type="protein sequence ID" value="EST11761.1"/>
    <property type="molecule type" value="Genomic_DNA"/>
</dbReference>
<evidence type="ECO:0000313" key="3">
    <source>
        <dbReference type="Proteomes" id="UP000018296"/>
    </source>
</evidence>